<sequence length="120" mass="13847">MLNSLCFATLFLFQCSLCCPSDNLHIFVGEHLSSCKSTYEVFNSGYFWGLYYVEYSWKVPTCCHNKKVSMNGHRCKENSGMMYFIRSKYCGDTIESCSLVANLANNKCFWSCNWGWDSLT</sequence>
<evidence type="ECO:0000256" key="1">
    <source>
        <dbReference type="SAM" id="SignalP"/>
    </source>
</evidence>
<dbReference type="EMBL" id="QZWG01000007">
    <property type="protein sequence ID" value="RZC04632.1"/>
    <property type="molecule type" value="Genomic_DNA"/>
</dbReference>
<reference evidence="2 3" key="1">
    <citation type="submission" date="2018-09" db="EMBL/GenBank/DDBJ databases">
        <title>A high-quality reference genome of wild soybean provides a powerful tool to mine soybean genomes.</title>
        <authorList>
            <person name="Xie M."/>
            <person name="Chung C.Y.L."/>
            <person name="Li M.-W."/>
            <person name="Wong F.-L."/>
            <person name="Chan T.-F."/>
            <person name="Lam H.-M."/>
        </authorList>
    </citation>
    <scope>NUCLEOTIDE SEQUENCE [LARGE SCALE GENOMIC DNA]</scope>
    <source>
        <strain evidence="3">cv. W05</strain>
        <tissue evidence="2">Hypocotyl of etiolated seedlings</tissue>
    </source>
</reference>
<dbReference type="Proteomes" id="UP000289340">
    <property type="component" value="Chromosome 7"/>
</dbReference>
<evidence type="ECO:0000313" key="3">
    <source>
        <dbReference type="Proteomes" id="UP000289340"/>
    </source>
</evidence>
<comment type="caution">
    <text evidence="2">The sequence shown here is derived from an EMBL/GenBank/DDBJ whole genome shotgun (WGS) entry which is preliminary data.</text>
</comment>
<evidence type="ECO:0000313" key="2">
    <source>
        <dbReference type="EMBL" id="RZC04632.1"/>
    </source>
</evidence>
<accession>A0A445K1I7</accession>
<proteinExistence type="predicted"/>
<feature type="signal peptide" evidence="1">
    <location>
        <begin position="1"/>
        <end position="18"/>
    </location>
</feature>
<name>A0A445K1I7_GLYSO</name>
<protein>
    <submittedName>
        <fullName evidence="2">Uncharacterized protein</fullName>
    </submittedName>
</protein>
<feature type="chain" id="PRO_5019295474" evidence="1">
    <location>
        <begin position="19"/>
        <end position="120"/>
    </location>
</feature>
<gene>
    <name evidence="2" type="ORF">D0Y65_018971</name>
</gene>
<dbReference type="AlphaFoldDB" id="A0A445K1I7"/>
<keyword evidence="3" id="KW-1185">Reference proteome</keyword>
<keyword evidence="1" id="KW-0732">Signal</keyword>
<organism evidence="2 3">
    <name type="scientific">Glycine soja</name>
    <name type="common">Wild soybean</name>
    <dbReference type="NCBI Taxonomy" id="3848"/>
    <lineage>
        <taxon>Eukaryota</taxon>
        <taxon>Viridiplantae</taxon>
        <taxon>Streptophyta</taxon>
        <taxon>Embryophyta</taxon>
        <taxon>Tracheophyta</taxon>
        <taxon>Spermatophyta</taxon>
        <taxon>Magnoliopsida</taxon>
        <taxon>eudicotyledons</taxon>
        <taxon>Gunneridae</taxon>
        <taxon>Pentapetalae</taxon>
        <taxon>rosids</taxon>
        <taxon>fabids</taxon>
        <taxon>Fabales</taxon>
        <taxon>Fabaceae</taxon>
        <taxon>Papilionoideae</taxon>
        <taxon>50 kb inversion clade</taxon>
        <taxon>NPAAA clade</taxon>
        <taxon>indigoferoid/millettioid clade</taxon>
        <taxon>Phaseoleae</taxon>
        <taxon>Glycine</taxon>
        <taxon>Glycine subgen. Soja</taxon>
    </lineage>
</organism>